<comment type="caution">
    <text evidence="2">The sequence shown here is derived from an EMBL/GenBank/DDBJ whole genome shotgun (WGS) entry which is preliminary data.</text>
</comment>
<accession>A0A845S6S9</accession>
<evidence type="ECO:0000256" key="1">
    <source>
        <dbReference type="SAM" id="Phobius"/>
    </source>
</evidence>
<evidence type="ECO:0000313" key="2">
    <source>
        <dbReference type="EMBL" id="NCU62639.1"/>
    </source>
</evidence>
<feature type="transmembrane region" description="Helical" evidence="1">
    <location>
        <begin position="20"/>
        <end position="42"/>
    </location>
</feature>
<evidence type="ECO:0008006" key="4">
    <source>
        <dbReference type="Google" id="ProtNLM"/>
    </source>
</evidence>
<keyword evidence="1" id="KW-0472">Membrane</keyword>
<protein>
    <recommendedName>
        <fullName evidence="4">Tetratricopeptide repeat-like domain-containing protein</fullName>
    </recommendedName>
</protein>
<dbReference type="AlphaFoldDB" id="A0A845S6S9"/>
<gene>
    <name evidence="2" type="ORF">EBV78_00875</name>
</gene>
<reference evidence="2 3" key="1">
    <citation type="submission" date="2018-10" db="EMBL/GenBank/DDBJ databases">
        <title>Iterative Subtractive Binning of Freshwater Chronoseries Metagenomes Recovers Nearly Complete Genomes from over Four Hundred Novel Species.</title>
        <authorList>
            <person name="Rodriguez-R L.M."/>
            <person name="Tsementzi D."/>
            <person name="Luo C."/>
            <person name="Konstantinidis K.T."/>
        </authorList>
    </citation>
    <scope>NUCLEOTIDE SEQUENCE [LARGE SCALE GENOMIC DNA]</scope>
    <source>
        <strain evidence="2">WB7_2B_003</strain>
    </source>
</reference>
<evidence type="ECO:0000313" key="3">
    <source>
        <dbReference type="Proteomes" id="UP000572953"/>
    </source>
</evidence>
<keyword evidence="1" id="KW-1133">Transmembrane helix</keyword>
<proteinExistence type="predicted"/>
<name>A0A845S6S9_9PROT</name>
<sequence>MIDDDLKKDRILNFFKKYKFIIIIIISLIFLTIFIIVGKNILFESRAKKNTQEYVIILGLINDKKIDEAKKRLEILKDSKINLYKVLAISKLLELSKENKNEQILILDYAIRSDIEKNDKDLFKIKKALLAFDNLEEQQFLNLLNPGDFKNSPWRVLSLEILGDFYLSKGQKIKAKDVYDQALKISDIPEIFKKDLEKKIKDIK</sequence>
<keyword evidence="1" id="KW-0812">Transmembrane</keyword>
<dbReference type="EMBL" id="RGGN01000016">
    <property type="protein sequence ID" value="NCU62639.1"/>
    <property type="molecule type" value="Genomic_DNA"/>
</dbReference>
<dbReference type="Proteomes" id="UP000572953">
    <property type="component" value="Unassembled WGS sequence"/>
</dbReference>
<organism evidence="2 3">
    <name type="scientific">Candidatus Fonsibacter lacus</name>
    <dbReference type="NCBI Taxonomy" id="2576439"/>
    <lineage>
        <taxon>Bacteria</taxon>
        <taxon>Pseudomonadati</taxon>
        <taxon>Pseudomonadota</taxon>
        <taxon>Alphaproteobacteria</taxon>
        <taxon>Candidatus Pelagibacterales</taxon>
        <taxon>Candidatus Pelagibacterales incertae sedis</taxon>
        <taxon>Candidatus Fonsibacter</taxon>
    </lineage>
</organism>